<protein>
    <recommendedName>
        <fullName evidence="4">Outer membrane protein beta-barrel domain-containing protein</fullName>
    </recommendedName>
</protein>
<sequence length="362" mass="42003">MQRQWLIRTYLLCLVSLFYSLPTFAQNDSSVSQKSFFSQRSFGKYFLADIYSPFTKLQAGAGLNLREYNINTNRKALYVFYNETDLAVEVPIYSATWLNRRRQQTRLAISIPVSTNIWFDFTEQITAPILNTDYRFALVELNVLRELNRRHLKNVALKLIPFFHESTHLGDELVINRVSSALPITRVNISYEVAEAALTLNDPNGRAENNHAFKIGVRALLNPSKGWYSIRSVEGDTTKVVPSRRWAEQYAQYQYQQVRGWLASRNAWFILSLEVRNRVQFGYPFYLNSSTVSDPSLLNEIQNNEQRRLCFNGYMGWKFSSNSANIPRLGAYLRAYTGLNPHGQFRNIPFYQFLGLSIVYEN</sequence>
<keyword evidence="1" id="KW-0732">Signal</keyword>
<name>I2GCU5_9BACT</name>
<gene>
    <name evidence="2" type="ORF">BN8_00662</name>
</gene>
<dbReference type="RefSeq" id="WP_009280305.1">
    <property type="nucleotide sequence ID" value="NZ_CAIT01000004.1"/>
</dbReference>
<reference evidence="2 3" key="1">
    <citation type="journal article" date="2012" name="J. Bacteriol.">
        <title>Genome Sequence of the Filamentous Bacterium Fibrisoma limi BUZ 3T.</title>
        <authorList>
            <person name="Filippini M."/>
            <person name="Qi W."/>
            <person name="Jaenicke S."/>
            <person name="Goesmann A."/>
            <person name="Smits T.H."/>
            <person name="Bagheri H.C."/>
        </authorList>
    </citation>
    <scope>NUCLEOTIDE SEQUENCE [LARGE SCALE GENOMIC DNA]</scope>
    <source>
        <strain evidence="3">BUZ 3T</strain>
    </source>
</reference>
<evidence type="ECO:0000313" key="2">
    <source>
        <dbReference type="EMBL" id="CCH51719.1"/>
    </source>
</evidence>
<dbReference type="Proteomes" id="UP000009309">
    <property type="component" value="Unassembled WGS sequence"/>
</dbReference>
<evidence type="ECO:0000256" key="1">
    <source>
        <dbReference type="SAM" id="SignalP"/>
    </source>
</evidence>
<proteinExistence type="predicted"/>
<organism evidence="2 3">
    <name type="scientific">Fibrisoma limi BUZ 3</name>
    <dbReference type="NCBI Taxonomy" id="1185876"/>
    <lineage>
        <taxon>Bacteria</taxon>
        <taxon>Pseudomonadati</taxon>
        <taxon>Bacteroidota</taxon>
        <taxon>Cytophagia</taxon>
        <taxon>Cytophagales</taxon>
        <taxon>Spirosomataceae</taxon>
        <taxon>Fibrisoma</taxon>
    </lineage>
</organism>
<accession>I2GCU5</accession>
<feature type="chain" id="PRO_5003658299" description="Outer membrane protein beta-barrel domain-containing protein" evidence="1">
    <location>
        <begin position="26"/>
        <end position="362"/>
    </location>
</feature>
<evidence type="ECO:0000313" key="3">
    <source>
        <dbReference type="Proteomes" id="UP000009309"/>
    </source>
</evidence>
<dbReference type="eggNOG" id="ENOG5030CZB">
    <property type="taxonomic scope" value="Bacteria"/>
</dbReference>
<dbReference type="OrthoDB" id="979268at2"/>
<evidence type="ECO:0008006" key="4">
    <source>
        <dbReference type="Google" id="ProtNLM"/>
    </source>
</evidence>
<keyword evidence="3" id="KW-1185">Reference proteome</keyword>
<dbReference type="AlphaFoldDB" id="I2GCU5"/>
<dbReference type="EMBL" id="CAIT01000004">
    <property type="protein sequence ID" value="CCH51719.1"/>
    <property type="molecule type" value="Genomic_DNA"/>
</dbReference>
<feature type="signal peptide" evidence="1">
    <location>
        <begin position="1"/>
        <end position="25"/>
    </location>
</feature>
<comment type="caution">
    <text evidence="2">The sequence shown here is derived from an EMBL/GenBank/DDBJ whole genome shotgun (WGS) entry which is preliminary data.</text>
</comment>